<keyword evidence="2" id="KW-1185">Reference proteome</keyword>
<dbReference type="AlphaFoldDB" id="A0AAV9Z9A3"/>
<evidence type="ECO:0000313" key="1">
    <source>
        <dbReference type="EMBL" id="KAK6974721.1"/>
    </source>
</evidence>
<organism evidence="1 2">
    <name type="scientific">Favolaschia claudopus</name>
    <dbReference type="NCBI Taxonomy" id="2862362"/>
    <lineage>
        <taxon>Eukaryota</taxon>
        <taxon>Fungi</taxon>
        <taxon>Dikarya</taxon>
        <taxon>Basidiomycota</taxon>
        <taxon>Agaricomycotina</taxon>
        <taxon>Agaricomycetes</taxon>
        <taxon>Agaricomycetidae</taxon>
        <taxon>Agaricales</taxon>
        <taxon>Marasmiineae</taxon>
        <taxon>Mycenaceae</taxon>
        <taxon>Favolaschia</taxon>
    </lineage>
</organism>
<gene>
    <name evidence="1" type="ORF">R3P38DRAFT_2811591</name>
</gene>
<sequence length="161" mass="18305">MSRKIMDITTPDMSGALGELKEALTRSHTASPIDLGWMDSSPSRTSDNSDEEDIYIYKVMSRGRVAERFERHLILSSMTDIEIKLSSSLSGSTGFLYGSYDRQLGRVRTVDPADRCQWARNCQQDICWRKPTENDYSVVGRVPAAARYCIQVQHYLLRGYP</sequence>
<proteinExistence type="predicted"/>
<reference evidence="1 2" key="1">
    <citation type="journal article" date="2024" name="J Genomics">
        <title>Draft genome sequencing and assembly of Favolaschia claudopus CIRM-BRFM 2984 isolated from oak limbs.</title>
        <authorList>
            <person name="Navarro D."/>
            <person name="Drula E."/>
            <person name="Chaduli D."/>
            <person name="Cazenave R."/>
            <person name="Ahrendt S."/>
            <person name="Wang J."/>
            <person name="Lipzen A."/>
            <person name="Daum C."/>
            <person name="Barry K."/>
            <person name="Grigoriev I.V."/>
            <person name="Favel A."/>
            <person name="Rosso M.N."/>
            <person name="Martin F."/>
        </authorList>
    </citation>
    <scope>NUCLEOTIDE SEQUENCE [LARGE SCALE GENOMIC DNA]</scope>
    <source>
        <strain evidence="1 2">CIRM-BRFM 2984</strain>
    </source>
</reference>
<comment type="caution">
    <text evidence="1">The sequence shown here is derived from an EMBL/GenBank/DDBJ whole genome shotgun (WGS) entry which is preliminary data.</text>
</comment>
<accession>A0AAV9Z9A3</accession>
<protein>
    <submittedName>
        <fullName evidence="1">Uncharacterized protein</fullName>
    </submittedName>
</protein>
<evidence type="ECO:0000313" key="2">
    <source>
        <dbReference type="Proteomes" id="UP001362999"/>
    </source>
</evidence>
<dbReference type="EMBL" id="JAWWNJ010000180">
    <property type="protein sequence ID" value="KAK6974721.1"/>
    <property type="molecule type" value="Genomic_DNA"/>
</dbReference>
<dbReference type="Proteomes" id="UP001362999">
    <property type="component" value="Unassembled WGS sequence"/>
</dbReference>
<name>A0AAV9Z9A3_9AGAR</name>